<dbReference type="EMBL" id="BRXY01000070">
    <property type="protein sequence ID" value="GMH61283.1"/>
    <property type="molecule type" value="Genomic_DNA"/>
</dbReference>
<name>A0A9W7A240_9STRA</name>
<accession>A0A9W7A240</accession>
<evidence type="ECO:0000313" key="3">
    <source>
        <dbReference type="Proteomes" id="UP001165085"/>
    </source>
</evidence>
<dbReference type="PANTHER" id="PTHR31223:SF70">
    <property type="entry name" value="LOG FAMILY PROTEIN YJL055W"/>
    <property type="match status" value="1"/>
</dbReference>
<comment type="caution">
    <text evidence="2">The sequence shown here is derived from an EMBL/GenBank/DDBJ whole genome shotgun (WGS) entry which is preliminary data.</text>
</comment>
<dbReference type="AlphaFoldDB" id="A0A9W7A240"/>
<protein>
    <recommendedName>
        <fullName evidence="4">Cytokinin riboside 5'-monophosphate phosphoribohydrolase</fullName>
    </recommendedName>
</protein>
<dbReference type="InterPro" id="IPR005269">
    <property type="entry name" value="LOG"/>
</dbReference>
<reference evidence="3" key="1">
    <citation type="journal article" date="2023" name="Commun. Biol.">
        <title>Genome analysis of Parmales, the sister group of diatoms, reveals the evolutionary specialization of diatoms from phago-mixotrophs to photoautotrophs.</title>
        <authorList>
            <person name="Ban H."/>
            <person name="Sato S."/>
            <person name="Yoshikawa S."/>
            <person name="Yamada K."/>
            <person name="Nakamura Y."/>
            <person name="Ichinomiya M."/>
            <person name="Sato N."/>
            <person name="Blanc-Mathieu R."/>
            <person name="Endo H."/>
            <person name="Kuwata A."/>
            <person name="Ogata H."/>
        </authorList>
    </citation>
    <scope>NUCLEOTIDE SEQUENCE [LARGE SCALE GENOMIC DNA]</scope>
    <source>
        <strain evidence="3">NIES 3701</strain>
    </source>
</reference>
<keyword evidence="1" id="KW-0472">Membrane</keyword>
<evidence type="ECO:0000256" key="1">
    <source>
        <dbReference type="SAM" id="Phobius"/>
    </source>
</evidence>
<dbReference type="InterPro" id="IPR031100">
    <property type="entry name" value="LOG_fam"/>
</dbReference>
<dbReference type="Gene3D" id="3.40.50.450">
    <property type="match status" value="1"/>
</dbReference>
<sequence>MTTESANLRLCCYGSSSSATPEAFLNEAYSLGKVLAERNYVCVNGGGKNGCMGKMNDGCNDHGGTINAVIHEMFVLDGAEYLSASQSSGRHSLIVTKGPNLKERKEKLVENCDGIIVLPGGTGTFDELFEMVSQRCLGIFTEPIVCVSVDGFYDDVERLLKRAEKDKLLHVKAEDCVKVVRTSEEAVEWIEAQHAGQDRGAGSRAKARKQNRLVVGDNLRTLALMAVGFVAGVIYSRRKL</sequence>
<dbReference type="Pfam" id="PF03641">
    <property type="entry name" value="Lysine_decarbox"/>
    <property type="match status" value="1"/>
</dbReference>
<proteinExistence type="predicted"/>
<dbReference type="GO" id="GO:0009691">
    <property type="term" value="P:cytokinin biosynthetic process"/>
    <property type="evidence" value="ECO:0007669"/>
    <property type="project" value="InterPro"/>
</dbReference>
<keyword evidence="1" id="KW-0812">Transmembrane</keyword>
<dbReference type="OrthoDB" id="414463at2759"/>
<keyword evidence="1" id="KW-1133">Transmembrane helix</keyword>
<keyword evidence="3" id="KW-1185">Reference proteome</keyword>
<feature type="transmembrane region" description="Helical" evidence="1">
    <location>
        <begin position="219"/>
        <end position="236"/>
    </location>
</feature>
<dbReference type="NCBIfam" id="TIGR00730">
    <property type="entry name" value="Rossman fold protein, TIGR00730 family"/>
    <property type="match status" value="1"/>
</dbReference>
<dbReference type="GO" id="GO:0005829">
    <property type="term" value="C:cytosol"/>
    <property type="evidence" value="ECO:0007669"/>
    <property type="project" value="TreeGrafter"/>
</dbReference>
<evidence type="ECO:0000313" key="2">
    <source>
        <dbReference type="EMBL" id="GMH61283.1"/>
    </source>
</evidence>
<gene>
    <name evidence="2" type="ORF">TrST_g12785</name>
</gene>
<dbReference type="SUPFAM" id="SSF102405">
    <property type="entry name" value="MCP/YpsA-like"/>
    <property type="match status" value="1"/>
</dbReference>
<dbReference type="GO" id="GO:0016799">
    <property type="term" value="F:hydrolase activity, hydrolyzing N-glycosyl compounds"/>
    <property type="evidence" value="ECO:0007669"/>
    <property type="project" value="TreeGrafter"/>
</dbReference>
<organism evidence="2 3">
    <name type="scientific">Triparma strigata</name>
    <dbReference type="NCBI Taxonomy" id="1606541"/>
    <lineage>
        <taxon>Eukaryota</taxon>
        <taxon>Sar</taxon>
        <taxon>Stramenopiles</taxon>
        <taxon>Ochrophyta</taxon>
        <taxon>Bolidophyceae</taxon>
        <taxon>Parmales</taxon>
        <taxon>Triparmaceae</taxon>
        <taxon>Triparma</taxon>
    </lineage>
</organism>
<dbReference type="Proteomes" id="UP001165085">
    <property type="component" value="Unassembled WGS sequence"/>
</dbReference>
<dbReference type="PANTHER" id="PTHR31223">
    <property type="entry name" value="LOG FAMILY PROTEIN YJL055W"/>
    <property type="match status" value="1"/>
</dbReference>
<evidence type="ECO:0008006" key="4">
    <source>
        <dbReference type="Google" id="ProtNLM"/>
    </source>
</evidence>